<feature type="domain" description="GAG-pre-integrase" evidence="8">
    <location>
        <begin position="274"/>
        <end position="323"/>
    </location>
</feature>
<feature type="region of interest" description="Disordered" evidence="5">
    <location>
        <begin position="940"/>
        <end position="968"/>
    </location>
</feature>
<dbReference type="SUPFAM" id="SSF56672">
    <property type="entry name" value="DNA/RNA polymerases"/>
    <property type="match status" value="1"/>
</dbReference>
<dbReference type="Gene3D" id="3.30.420.10">
    <property type="entry name" value="Ribonuclease H-like superfamily/Ribonuclease H"/>
    <property type="match status" value="1"/>
</dbReference>
<sequence>MEELTVAVMLIAQIQPTDGNAETVPSYDAKAVSEVNASSKGHEQVSHVKCKTIIQTSDDDQIDSNIIFDGPYVDNNGGTSEHDSNAHDKYHEIQIIQKNEMLNAKLEKSLNDSKDIQTNLLKRIKILENDFKRSQAQSIDFELKLQHQKEKMACDVSWKSKLSTTNAENVLLKTQVDSVVKERENIKLEYQKLFNLIKVIQLVLWIVDSRCSKHTTGNFQLLRNFVEKIMGTVCFGNDHFAAIIGYGDYVQGNLMICHVYYVEGLGHNLFLSHINKSGLWHRRLSHLNSGTINQLTSKDLVDLLSKFKYNKDHLCSACEQGKSKKASLPSKLVPSTESKLELLHMDLCGPMCDNCALSSYACSDSLLLIPLCCDDIHEVTPCVSALAGCDTIRVASINGKKYILVTVDDYSRYTWVYFLRIKDEAPDMIIDFINQVQRNLKAQILTIRTNNGTEFKNEKLWAFYAKLVLNENTDELVQEDVVDFDGNVFYNAPPTLIFEEAESSSTYQDPSNMTKFHQKHRSMSTIKPKNIKEAMLDSSWIESMQDKLNRFKRLDVWELIEYPIGRNIIAVKWIWKNKTDAENTVIQNKSCLVAKGYDPDFPNHVYHLKKALYGLKQAPRAWYDKLSSFLIKHHFTKGIVDPTLFTRRHGDGILLVQIYVDDIIFGSTKPAFSIRFAKLMKDNFKMSMIGEVKFFLGLQVHQSPQGIFICQSQTIDLKKHGMEKCDTISKLIATVKLDADLQVFHIAQQVVPAAQLVPRYHTITRCNNYVVLQCIPCSPECTIVGKILLDYPLCYALTATADVPIEAIQYPRFIKLMIADLMKKFLNIPQRIDEDYHSIKDDIFHWTPTITAAIPRGKKRKQTTRESSSPRKSHKITIKKKKQSTTLIPPPDDDQERDEVAEVSILSLTLHKTVLVVEAQENIAIIQEKLDEEEIEKMVEDSKSHKEHPKIVNDDDDDQIEKEKKDEEIKKEKKYKEIEKEKNINDVEKTDEVVKEKDIDVATGSMEFRKEKKQTPIPSLTRSPRKVSSSNKIVSEELIATVSPTTATKSKRKKESIHIRRRLFHEIREVLDHCNKVVPELTFAKTNEMINKEMPCLVNLAVNKDRKVDTINTQELFFKEFATHAPKMIKELFRKHMHNTTLNLYPTTSSSVARKSMGDLQQQLYLNMKSKPQDQAADPELWEILKVKFEKQYLFAYHNEHHRNADPPEGVETWQTDILVIKKQMRRRNLL</sequence>
<feature type="region of interest" description="Disordered" evidence="5">
    <location>
        <begin position="1009"/>
        <end position="1028"/>
    </location>
</feature>
<gene>
    <name evidence="10" type="ORF">Tco_0895782</name>
</gene>
<reference evidence="10" key="2">
    <citation type="submission" date="2022-01" db="EMBL/GenBank/DDBJ databases">
        <authorList>
            <person name="Yamashiro T."/>
            <person name="Shiraishi A."/>
            <person name="Satake H."/>
            <person name="Nakayama K."/>
        </authorList>
    </citation>
    <scope>NUCLEOTIDE SEQUENCE</scope>
</reference>
<dbReference type="PANTHER" id="PTHR42648">
    <property type="entry name" value="TRANSPOSASE, PUTATIVE-RELATED"/>
    <property type="match status" value="1"/>
</dbReference>
<keyword evidence="2" id="KW-0479">Metal-binding</keyword>
<dbReference type="PANTHER" id="PTHR42648:SF18">
    <property type="entry name" value="RETROTRANSPOSON, UNCLASSIFIED-LIKE PROTEIN"/>
    <property type="match status" value="1"/>
</dbReference>
<keyword evidence="3" id="KW-0064">Aspartyl protease</keyword>
<evidence type="ECO:0000259" key="7">
    <source>
        <dbReference type="Pfam" id="PF07727"/>
    </source>
</evidence>
<evidence type="ECO:0000313" key="10">
    <source>
        <dbReference type="EMBL" id="GJT25845.1"/>
    </source>
</evidence>
<feature type="compositionally biased region" description="Basic residues" evidence="5">
    <location>
        <begin position="871"/>
        <end position="883"/>
    </location>
</feature>
<organism evidence="10 11">
    <name type="scientific">Tanacetum coccineum</name>
    <dbReference type="NCBI Taxonomy" id="301880"/>
    <lineage>
        <taxon>Eukaryota</taxon>
        <taxon>Viridiplantae</taxon>
        <taxon>Streptophyta</taxon>
        <taxon>Embryophyta</taxon>
        <taxon>Tracheophyta</taxon>
        <taxon>Spermatophyta</taxon>
        <taxon>Magnoliopsida</taxon>
        <taxon>eudicotyledons</taxon>
        <taxon>Gunneridae</taxon>
        <taxon>Pentapetalae</taxon>
        <taxon>asterids</taxon>
        <taxon>campanulids</taxon>
        <taxon>Asterales</taxon>
        <taxon>Asteraceae</taxon>
        <taxon>Asteroideae</taxon>
        <taxon>Anthemideae</taxon>
        <taxon>Anthemidinae</taxon>
        <taxon>Tanacetum</taxon>
    </lineage>
</organism>
<keyword evidence="1" id="KW-0645">Protease</keyword>
<dbReference type="SUPFAM" id="SSF53098">
    <property type="entry name" value="Ribonuclease H-like"/>
    <property type="match status" value="1"/>
</dbReference>
<evidence type="ECO:0000256" key="1">
    <source>
        <dbReference type="ARBA" id="ARBA00022670"/>
    </source>
</evidence>
<comment type="caution">
    <text evidence="10">The sequence shown here is derived from an EMBL/GenBank/DDBJ whole genome shotgun (WGS) entry which is preliminary data.</text>
</comment>
<protein>
    <submittedName>
        <fullName evidence="10">Retrovirus-related pol polyprotein from transposon TNT 1-94</fullName>
    </submittedName>
</protein>
<dbReference type="InterPro" id="IPR054722">
    <property type="entry name" value="PolX-like_BBD"/>
</dbReference>
<dbReference type="InterPro" id="IPR013103">
    <property type="entry name" value="RVT_2"/>
</dbReference>
<evidence type="ECO:0000259" key="6">
    <source>
        <dbReference type="Pfam" id="PF00665"/>
    </source>
</evidence>
<dbReference type="Pfam" id="PF07727">
    <property type="entry name" value="RVT_2"/>
    <property type="match status" value="1"/>
</dbReference>
<dbReference type="InterPro" id="IPR036397">
    <property type="entry name" value="RNaseH_sf"/>
</dbReference>
<evidence type="ECO:0000313" key="11">
    <source>
        <dbReference type="Proteomes" id="UP001151760"/>
    </source>
</evidence>
<keyword evidence="4" id="KW-0378">Hydrolase</keyword>
<dbReference type="EMBL" id="BQNB010014245">
    <property type="protein sequence ID" value="GJT25845.1"/>
    <property type="molecule type" value="Genomic_DNA"/>
</dbReference>
<feature type="compositionally biased region" description="Polar residues" evidence="5">
    <location>
        <begin position="1016"/>
        <end position="1028"/>
    </location>
</feature>
<keyword evidence="11" id="KW-1185">Reference proteome</keyword>
<dbReference type="InterPro" id="IPR012337">
    <property type="entry name" value="RNaseH-like_sf"/>
</dbReference>
<dbReference type="Pfam" id="PF13976">
    <property type="entry name" value="gag_pre-integrs"/>
    <property type="match status" value="1"/>
</dbReference>
<evidence type="ECO:0000256" key="3">
    <source>
        <dbReference type="ARBA" id="ARBA00022750"/>
    </source>
</evidence>
<evidence type="ECO:0000259" key="8">
    <source>
        <dbReference type="Pfam" id="PF13976"/>
    </source>
</evidence>
<dbReference type="InterPro" id="IPR043502">
    <property type="entry name" value="DNA/RNA_pol_sf"/>
</dbReference>
<dbReference type="Proteomes" id="UP001151760">
    <property type="component" value="Unassembled WGS sequence"/>
</dbReference>
<dbReference type="InterPro" id="IPR001584">
    <property type="entry name" value="Integrase_cat-core"/>
</dbReference>
<feature type="compositionally biased region" description="Basic and acidic residues" evidence="5">
    <location>
        <begin position="940"/>
        <end position="953"/>
    </location>
</feature>
<evidence type="ECO:0000256" key="2">
    <source>
        <dbReference type="ARBA" id="ARBA00022723"/>
    </source>
</evidence>
<feature type="domain" description="Retrovirus-related Pol polyprotein from transposon TNT 1-94-like beta-barrel" evidence="9">
    <location>
        <begin position="205"/>
        <end position="271"/>
    </location>
</feature>
<dbReference type="Pfam" id="PF22936">
    <property type="entry name" value="Pol_BBD"/>
    <property type="match status" value="1"/>
</dbReference>
<feature type="domain" description="Reverse transcriptase Ty1/copia-type" evidence="7">
    <location>
        <begin position="602"/>
        <end position="728"/>
    </location>
</feature>
<feature type="region of interest" description="Disordered" evidence="5">
    <location>
        <begin position="855"/>
        <end position="898"/>
    </location>
</feature>
<dbReference type="InterPro" id="IPR039537">
    <property type="entry name" value="Retrotran_Ty1/copia-like"/>
</dbReference>
<reference evidence="10" key="1">
    <citation type="journal article" date="2022" name="Int. J. Mol. Sci.">
        <title>Draft Genome of Tanacetum Coccineum: Genomic Comparison of Closely Related Tanacetum-Family Plants.</title>
        <authorList>
            <person name="Yamashiro T."/>
            <person name="Shiraishi A."/>
            <person name="Nakayama K."/>
            <person name="Satake H."/>
        </authorList>
    </citation>
    <scope>NUCLEOTIDE SEQUENCE</scope>
</reference>
<dbReference type="Pfam" id="PF00665">
    <property type="entry name" value="rve"/>
    <property type="match status" value="1"/>
</dbReference>
<evidence type="ECO:0000259" key="9">
    <source>
        <dbReference type="Pfam" id="PF22936"/>
    </source>
</evidence>
<evidence type="ECO:0000256" key="4">
    <source>
        <dbReference type="ARBA" id="ARBA00022801"/>
    </source>
</evidence>
<feature type="domain" description="Integrase catalytic" evidence="6">
    <location>
        <begin position="389"/>
        <end position="466"/>
    </location>
</feature>
<proteinExistence type="predicted"/>
<name>A0ABQ5CFL0_9ASTR</name>
<accession>A0ABQ5CFL0</accession>
<evidence type="ECO:0000256" key="5">
    <source>
        <dbReference type="SAM" id="MobiDB-lite"/>
    </source>
</evidence>
<dbReference type="InterPro" id="IPR025724">
    <property type="entry name" value="GAG-pre-integrase_dom"/>
</dbReference>